<dbReference type="Gene3D" id="1.50.10.10">
    <property type="match status" value="1"/>
</dbReference>
<keyword evidence="3 9" id="KW-0378">Hydrolase</keyword>
<dbReference type="InterPro" id="IPR016007">
    <property type="entry name" value="Alpha_rhamnosid"/>
</dbReference>
<dbReference type="PANTHER" id="PTHR33307">
    <property type="entry name" value="ALPHA-RHAMNOSIDASE (EUROFUNG)"/>
    <property type="match status" value="1"/>
</dbReference>
<dbReference type="Proteomes" id="UP000606494">
    <property type="component" value="Unassembled WGS sequence"/>
</dbReference>
<dbReference type="PANTHER" id="PTHR33307:SF6">
    <property type="entry name" value="ALPHA-RHAMNOSIDASE (EUROFUNG)-RELATED"/>
    <property type="match status" value="1"/>
</dbReference>
<evidence type="ECO:0000256" key="1">
    <source>
        <dbReference type="ARBA" id="ARBA00001445"/>
    </source>
</evidence>
<feature type="domain" description="Bacterial alpha-L-rhamnosidase N-terminal" evidence="6">
    <location>
        <begin position="173"/>
        <end position="343"/>
    </location>
</feature>
<keyword evidence="10" id="KW-1185">Reference proteome</keyword>
<comment type="caution">
    <text evidence="9">The sequence shown here is derived from an EMBL/GenBank/DDBJ whole genome shotgun (WGS) entry which is preliminary data.</text>
</comment>
<organism evidence="9 10">
    <name type="scientific">Sphingobacterium arenae</name>
    <dbReference type="NCBI Taxonomy" id="1280598"/>
    <lineage>
        <taxon>Bacteria</taxon>
        <taxon>Pseudomonadati</taxon>
        <taxon>Bacteroidota</taxon>
        <taxon>Sphingobacteriia</taxon>
        <taxon>Sphingobacteriales</taxon>
        <taxon>Sphingobacteriaceae</taxon>
        <taxon>Sphingobacterium</taxon>
    </lineage>
</organism>
<protein>
    <recommendedName>
        <fullName evidence="2">alpha-L-rhamnosidase</fullName>
        <ecNumber evidence="2">3.2.1.40</ecNumber>
    </recommendedName>
</protein>
<dbReference type="Pfam" id="PF08531">
    <property type="entry name" value="Bac_rhamnosid_N"/>
    <property type="match status" value="1"/>
</dbReference>
<evidence type="ECO:0000259" key="6">
    <source>
        <dbReference type="Pfam" id="PF08531"/>
    </source>
</evidence>
<accession>A0ABR7Y010</accession>
<name>A0ABR7Y010_9SPHI</name>
<dbReference type="Pfam" id="PF25788">
    <property type="entry name" value="Ig_Rha78A_N"/>
    <property type="match status" value="1"/>
</dbReference>
<dbReference type="Pfam" id="PF17390">
    <property type="entry name" value="Bac_rhamnosid_C"/>
    <property type="match status" value="1"/>
</dbReference>
<evidence type="ECO:0000259" key="5">
    <source>
        <dbReference type="Pfam" id="PF05592"/>
    </source>
</evidence>
<dbReference type="InterPro" id="IPR008902">
    <property type="entry name" value="Rhamnosid_concanavalin"/>
</dbReference>
<sequence length="912" mass="104308">MKEMAKILSVMLGLCFSLTAIAQPHAEHLLVELLRNPLGIDKASPRLSWRILSEERNVKQTAYRVLVASSFAKLDRDEGDLWDSGQVFSDNSISVFYDGKALKSDAEVFWKVKVYTNKGECDWSAPARWQVGLLYYKDWDKRWIGFDRYFNTDDHQAGYLSARYFRKEISLSKKVAKATAYIIGLGLYEFYIDGKKIGDQVLAPGLTDYTQNVMYNTFDVTEQLSGNNHALGVTLGNGRYYAVRQEKPYKVKDFGFPKMQLQIRITYTDGSKQTLYTDNTWKGTTDGPIRSNNEYDGEVYDARKELQGWASLGYDDTAWIPAEYVQEPGGKYESQINRNMKVMQDIKPVSITSEDGKYILDFGQNFSGWVKMRVQGARGTEVTLRFAEALQEDGTLSRDNLRAAKATDTYILKGDEEEVWEPRFTYHGFRYVEVSGYPGEADIDDFMGRFVYDEMETVGEFSSSNPLLNQIHKNAWWGIASNYKSIPVDCPQRNERQAWLGDRPTSAYGENFLFDNANFYVKWLEDIRLSQKTDGAIPDVAPAFWRYYSDNMTWPSAYPMIADMLFRHTGDVRVLQDHYPSMKKWMDYMRARYMNDKGIITKDSYGDWCAPPATIEAGRGKSADKKYPNPVLSTAYYYYLLQLMADFSVHLGNERDRADFLQQATQIRKDFNLQFYNQNGGYGNNTLTENLLAMYFGLVEEGEKVKLADRIVEIIEEENDGHLSTGVVGTQWIMRTLTDMGRSDLAFKLTTNKTYPSWGYMIEHGATTIWELWNGNTAHPQMNSENHVMMLGDLLVWSYENLAGIKSKENGFQTIRMKPEMIEGLDSVNASYHSLYGEIASNWSKSKSALEWTVSIPANAKAEIYLPTKNLSAVTEKNKKLQDHKDIEVLSEEAGKVKILAGSGVYHFKIKL</sequence>
<evidence type="ECO:0000313" key="9">
    <source>
        <dbReference type="EMBL" id="MBD1424619.1"/>
    </source>
</evidence>
<feature type="domain" description="Alpha-L-rhamnosidase six-hairpin glycosidase" evidence="7">
    <location>
        <begin position="457"/>
        <end position="802"/>
    </location>
</feature>
<dbReference type="InterPro" id="IPR012341">
    <property type="entry name" value="6hp_glycosidase-like_sf"/>
</dbReference>
<dbReference type="Pfam" id="PF17389">
    <property type="entry name" value="Bac_rhamnosid6H"/>
    <property type="match status" value="1"/>
</dbReference>
<dbReference type="SUPFAM" id="SSF48208">
    <property type="entry name" value="Six-hairpin glycosidases"/>
    <property type="match status" value="1"/>
</dbReference>
<evidence type="ECO:0000256" key="2">
    <source>
        <dbReference type="ARBA" id="ARBA00012652"/>
    </source>
</evidence>
<dbReference type="InterPro" id="IPR013783">
    <property type="entry name" value="Ig-like_fold"/>
</dbReference>
<dbReference type="EC" id="3.2.1.40" evidence="2"/>
<proteinExistence type="predicted"/>
<feature type="chain" id="PRO_5045125112" description="alpha-L-rhamnosidase" evidence="4">
    <location>
        <begin position="23"/>
        <end position="912"/>
    </location>
</feature>
<dbReference type="Pfam" id="PF05592">
    <property type="entry name" value="Bac_rhamnosid"/>
    <property type="match status" value="1"/>
</dbReference>
<dbReference type="InterPro" id="IPR035396">
    <property type="entry name" value="Bac_rhamnosid6H"/>
</dbReference>
<evidence type="ECO:0000259" key="7">
    <source>
        <dbReference type="Pfam" id="PF17389"/>
    </source>
</evidence>
<dbReference type="Gene3D" id="2.60.40.10">
    <property type="entry name" value="Immunoglobulins"/>
    <property type="match status" value="1"/>
</dbReference>
<dbReference type="EMBL" id="JACNYK010000001">
    <property type="protein sequence ID" value="MBD1424619.1"/>
    <property type="molecule type" value="Genomic_DNA"/>
</dbReference>
<dbReference type="InterPro" id="IPR035398">
    <property type="entry name" value="Bac_rhamnosid_C"/>
</dbReference>
<feature type="domain" description="Alpha-L-rhamnosidase concanavalin-like" evidence="5">
    <location>
        <begin position="353"/>
        <end position="452"/>
    </location>
</feature>
<evidence type="ECO:0000313" key="10">
    <source>
        <dbReference type="Proteomes" id="UP000606494"/>
    </source>
</evidence>
<keyword evidence="4" id="KW-0732">Signal</keyword>
<feature type="domain" description="Alpha-L-rhamnosidase C-terminal" evidence="8">
    <location>
        <begin position="804"/>
        <end position="879"/>
    </location>
</feature>
<dbReference type="Gene3D" id="2.60.120.260">
    <property type="entry name" value="Galactose-binding domain-like"/>
    <property type="match status" value="2"/>
</dbReference>
<dbReference type="PIRSF" id="PIRSF010631">
    <property type="entry name" value="A-rhamnsds"/>
    <property type="match status" value="1"/>
</dbReference>
<comment type="catalytic activity">
    <reaction evidence="1">
        <text>Hydrolysis of terminal non-reducing alpha-L-rhamnose residues in alpha-L-rhamnosides.</text>
        <dbReference type="EC" id="3.2.1.40"/>
    </reaction>
</comment>
<gene>
    <name evidence="9" type="ORF">H8B17_03410</name>
</gene>
<reference evidence="9 10" key="1">
    <citation type="submission" date="2020-08" db="EMBL/GenBank/DDBJ databases">
        <title>Sphingobacterium sp. DN00404 isolated from aquaculture water.</title>
        <authorList>
            <person name="Zhang M."/>
        </authorList>
    </citation>
    <scope>NUCLEOTIDE SEQUENCE [LARGE SCALE GENOMIC DNA]</scope>
    <source>
        <strain evidence="9 10">KCTC 32294</strain>
    </source>
</reference>
<evidence type="ECO:0000259" key="8">
    <source>
        <dbReference type="Pfam" id="PF17390"/>
    </source>
</evidence>
<feature type="signal peptide" evidence="4">
    <location>
        <begin position="1"/>
        <end position="22"/>
    </location>
</feature>
<dbReference type="Gene3D" id="2.60.420.10">
    <property type="entry name" value="Maltose phosphorylase, domain 3"/>
    <property type="match status" value="1"/>
</dbReference>
<dbReference type="InterPro" id="IPR013737">
    <property type="entry name" value="Bac_rhamnosid_N"/>
</dbReference>
<dbReference type="InterPro" id="IPR008928">
    <property type="entry name" value="6-hairpin_glycosidase_sf"/>
</dbReference>
<evidence type="ECO:0000256" key="4">
    <source>
        <dbReference type="SAM" id="SignalP"/>
    </source>
</evidence>
<dbReference type="GO" id="GO:0016787">
    <property type="term" value="F:hydrolase activity"/>
    <property type="evidence" value="ECO:0007669"/>
    <property type="project" value="UniProtKB-KW"/>
</dbReference>
<evidence type="ECO:0000256" key="3">
    <source>
        <dbReference type="ARBA" id="ARBA00022801"/>
    </source>
</evidence>